<dbReference type="PROSITE" id="PS50893">
    <property type="entry name" value="ABC_TRANSPORTER_2"/>
    <property type="match status" value="1"/>
</dbReference>
<dbReference type="GO" id="GO:0005524">
    <property type="term" value="F:ATP binding"/>
    <property type="evidence" value="ECO:0007669"/>
    <property type="project" value="UniProtKB-KW"/>
</dbReference>
<keyword evidence="3 5" id="KW-0067">ATP-binding</keyword>
<accession>I3VIG1</accession>
<proteinExistence type="predicted"/>
<dbReference type="PANTHER" id="PTHR43423:SF1">
    <property type="entry name" value="ABC TRANSPORTER I FAMILY MEMBER 17"/>
    <property type="match status" value="1"/>
</dbReference>
<dbReference type="GO" id="GO:0016887">
    <property type="term" value="F:ATP hydrolysis activity"/>
    <property type="evidence" value="ECO:0007669"/>
    <property type="project" value="InterPro"/>
</dbReference>
<dbReference type="EMBL" id="JQ970524">
    <property type="protein sequence ID" value="AFK79167.1"/>
    <property type="molecule type" value="Genomic_DNA"/>
</dbReference>
<dbReference type="Pfam" id="PF00005">
    <property type="entry name" value="ABC_tran"/>
    <property type="match status" value="1"/>
</dbReference>
<feature type="domain" description="ABC transporter" evidence="4">
    <location>
        <begin position="49"/>
        <end position="296"/>
    </location>
</feature>
<dbReference type="GO" id="GO:0005315">
    <property type="term" value="F:phosphate transmembrane transporter activity"/>
    <property type="evidence" value="ECO:0007669"/>
    <property type="project" value="InterPro"/>
</dbReference>
<evidence type="ECO:0000313" key="5">
    <source>
        <dbReference type="EMBL" id="AFK79167.1"/>
    </source>
</evidence>
<evidence type="ECO:0000256" key="1">
    <source>
        <dbReference type="ARBA" id="ARBA00022448"/>
    </source>
</evidence>
<sequence>MTTPRLVGSKDNTMPANRFQASNIIENEAVRVAERAQAGGPAESIGRTLSTSKLTAWYSGRVAIRDVNLTFAPKKVTAIIGPSGCGKSTMIRCLNRMHEVVPGTKVSGDVMLDSENIYGANVDPVLIRRRIGMVFQRPNPFPTMSIFDNVAAGLRLNGIPTGKYLPDLVWQALDRVGLWDEVKDKLRLGGTSLSGGQQQRLCIARAIAVAPDVLLLDEPTGALDPIATLKIEDLLRQLQKDYTIVIVTHNMQQAARVSDITAFMLAGADRVGGVVEVGPTDHIFTNPSDARTESYITGRFG</sequence>
<dbReference type="SMART" id="SM00382">
    <property type="entry name" value="AAA"/>
    <property type="match status" value="1"/>
</dbReference>
<dbReference type="SUPFAM" id="SSF52540">
    <property type="entry name" value="P-loop containing nucleoside triphosphate hydrolases"/>
    <property type="match status" value="1"/>
</dbReference>
<name>I3VIG1_9BACT</name>
<dbReference type="InterPro" id="IPR003593">
    <property type="entry name" value="AAA+_ATPase"/>
</dbReference>
<dbReference type="InterPro" id="IPR027417">
    <property type="entry name" value="P-loop_NTPase"/>
</dbReference>
<dbReference type="Gene3D" id="3.40.50.300">
    <property type="entry name" value="P-loop containing nucleotide triphosphate hydrolases"/>
    <property type="match status" value="1"/>
</dbReference>
<evidence type="ECO:0000256" key="3">
    <source>
        <dbReference type="ARBA" id="ARBA00022840"/>
    </source>
</evidence>
<dbReference type="PROSITE" id="PS00211">
    <property type="entry name" value="ABC_TRANSPORTER_1"/>
    <property type="match status" value="1"/>
</dbReference>
<keyword evidence="2" id="KW-0547">Nucleotide-binding</keyword>
<dbReference type="PANTHER" id="PTHR43423">
    <property type="entry name" value="ABC TRANSPORTER I FAMILY MEMBER 17"/>
    <property type="match status" value="1"/>
</dbReference>
<dbReference type="InterPro" id="IPR003439">
    <property type="entry name" value="ABC_transporter-like_ATP-bd"/>
</dbReference>
<dbReference type="GO" id="GO:0016020">
    <property type="term" value="C:membrane"/>
    <property type="evidence" value="ECO:0007669"/>
    <property type="project" value="InterPro"/>
</dbReference>
<evidence type="ECO:0000256" key="2">
    <source>
        <dbReference type="ARBA" id="ARBA00022741"/>
    </source>
</evidence>
<dbReference type="AlphaFoldDB" id="I3VIG1"/>
<protein>
    <submittedName>
        <fullName evidence="5">Phosphate transport ATP-binding protein PstB</fullName>
    </submittedName>
</protein>
<dbReference type="CDD" id="cd03260">
    <property type="entry name" value="ABC_PstB_phosphate_transporter"/>
    <property type="match status" value="1"/>
</dbReference>
<dbReference type="GO" id="GO:0035435">
    <property type="term" value="P:phosphate ion transmembrane transport"/>
    <property type="evidence" value="ECO:0007669"/>
    <property type="project" value="InterPro"/>
</dbReference>
<evidence type="ECO:0000259" key="4">
    <source>
        <dbReference type="PROSITE" id="PS50893"/>
    </source>
</evidence>
<dbReference type="NCBIfam" id="TIGR00972">
    <property type="entry name" value="3a0107s01c2"/>
    <property type="match status" value="1"/>
</dbReference>
<dbReference type="InterPro" id="IPR005670">
    <property type="entry name" value="PstB-like"/>
</dbReference>
<organism evidence="5">
    <name type="scientific">uncultured bacterium F25-01</name>
    <dbReference type="NCBI Taxonomy" id="1191433"/>
    <lineage>
        <taxon>Bacteria</taxon>
        <taxon>environmental samples</taxon>
    </lineage>
</organism>
<keyword evidence="1" id="KW-0813">Transport</keyword>
<dbReference type="InterPro" id="IPR017871">
    <property type="entry name" value="ABC_transporter-like_CS"/>
</dbReference>
<reference evidence="5" key="1">
    <citation type="submission" date="2012-04" db="EMBL/GenBank/DDBJ databases">
        <title>Characterization of mineral phosphate solubilization trait from soil metagenome.</title>
        <authorList>
            <person name="Chhabra S."/>
            <person name="Brazil D."/>
            <person name="Morrissey J."/>
            <person name="Burke J."/>
            <person name="O'Gara F."/>
            <person name="Dowling D."/>
        </authorList>
    </citation>
    <scope>NUCLEOTIDE SEQUENCE</scope>
</reference>